<feature type="compositionally biased region" description="Low complexity" evidence="1">
    <location>
        <begin position="79"/>
        <end position="96"/>
    </location>
</feature>
<feature type="compositionally biased region" description="Basic residues" evidence="1">
    <location>
        <begin position="764"/>
        <end position="784"/>
    </location>
</feature>
<evidence type="ECO:0000313" key="3">
    <source>
        <dbReference type="Proteomes" id="UP000660262"/>
    </source>
</evidence>
<feature type="compositionally biased region" description="Acidic residues" evidence="1">
    <location>
        <begin position="140"/>
        <end position="150"/>
    </location>
</feature>
<name>A0A830HVJ7_9CHLO</name>
<comment type="caution">
    <text evidence="2">The sequence shown here is derived from an EMBL/GenBank/DDBJ whole genome shotgun (WGS) entry which is preliminary data.</text>
</comment>
<sequence length="1043" mass="110719">MSSTMNTQITLPSDASACASMLAALGVSPAGIQSAVPGATYVLSRQERGGVLVFACATDATASSLRLEPSLSAKQRTLARTNSQAAPAPAASSTANVTQAKVAATPSPGPLGRDQSATPSAAMSARMKARETAQKLLWDQDSDSDEEDDEAQRMDRARSRANDMVEAAKKRAHALEQQRLGIDPRHHDDDHNNNNNVKEEEEDDDDDGDEECEVVSIISMTPVSDAPTPNTGRETEITPAKRTIAPTPPTNKKKHSPSFRERMFGVGSSKKASSPSPSAARLPPTLSPPSGLTPPARHNTPATPMPRATPTTPLAQGVRPHDRARAAVAVGDAPTPTPLEPAATPVVVRRRWAWSPLRSRPKQAATADTSSMPETPPPRPPPRRLDGGSTAAALEAAAQAPSTPEAAQMIETTVDGINKVISKLGGVQLERYAADQLRILRAGSAIANPRDERAKKVLAGAHLTLLTMAASLDTTTCLRRLLPALLVEPHDSQRRGRCPEELHALSALVRRRGLFLSAPQRRVVALCLARCTMEYAFPPGEDDDRENDALSPTSRALTREVQGAYELLRQRIQEITCHLVSTAAGASPDDAALTASEICAAFAGVCEMRAGLGGTSPISKGNDQSSVGSPVSPGMKRWAALRAHALKSALGYRCVKASLAMLRLKAGACKHPGEMEEWRRVFRSLRRSRSIKRLGLEDFIPPADGENGNRTAVGSPRTEAAARRAAADAERKRDRPDEYMIDASILPEKPRRPSHAPNSEEKKKKGFHPIRLLSRLRPRFIGGRRRADGSPAGSKLTTPRKALAGSTPRRAAASPRVARRPSPKPSPRTPARRPSSTSAAAAAAAAAAADVLADGEHIVGYSRTGNVIRTPRSLAKNVLGSPANTRRMYGKEKPQTGTLFSPRYTGPYVASGAGVHKWKAASDEAKSVVSPRMKLAEMATPDRASGKSTSGVDYVSLARDYRNSFLVGKDASPGGASAAVPGTPPGNLPLELPAGEGFVGQRLVGWSGVGRTPPPPEDASGVRTYRRAVNTTGAEVSTFGFDD</sequence>
<keyword evidence="3" id="KW-1185">Reference proteome</keyword>
<feature type="compositionally biased region" description="Basic and acidic residues" evidence="1">
    <location>
        <begin position="151"/>
        <end position="192"/>
    </location>
</feature>
<dbReference type="AlphaFoldDB" id="A0A830HVJ7"/>
<feature type="region of interest" description="Disordered" evidence="1">
    <location>
        <begin position="79"/>
        <end position="210"/>
    </location>
</feature>
<proteinExistence type="predicted"/>
<feature type="region of interest" description="Disordered" evidence="1">
    <location>
        <begin position="354"/>
        <end position="388"/>
    </location>
</feature>
<feature type="compositionally biased region" description="Low complexity" evidence="1">
    <location>
        <begin position="832"/>
        <end position="841"/>
    </location>
</feature>
<feature type="region of interest" description="Disordered" evidence="1">
    <location>
        <begin position="222"/>
        <end position="324"/>
    </location>
</feature>
<gene>
    <name evidence="2" type="ORF">PPROV_000997300</name>
</gene>
<evidence type="ECO:0000256" key="1">
    <source>
        <dbReference type="SAM" id="MobiDB-lite"/>
    </source>
</evidence>
<evidence type="ECO:0000313" key="2">
    <source>
        <dbReference type="EMBL" id="GHP11244.1"/>
    </source>
</evidence>
<accession>A0A830HVJ7</accession>
<feature type="compositionally biased region" description="Basic and acidic residues" evidence="1">
    <location>
        <begin position="720"/>
        <end position="738"/>
    </location>
</feature>
<dbReference type="EMBL" id="BNJQ01000033">
    <property type="protein sequence ID" value="GHP11244.1"/>
    <property type="molecule type" value="Genomic_DNA"/>
</dbReference>
<feature type="region of interest" description="Disordered" evidence="1">
    <location>
        <begin position="700"/>
        <end position="841"/>
    </location>
</feature>
<feature type="compositionally biased region" description="Low complexity" evidence="1">
    <location>
        <begin position="268"/>
        <end position="313"/>
    </location>
</feature>
<dbReference type="Proteomes" id="UP000660262">
    <property type="component" value="Unassembled WGS sequence"/>
</dbReference>
<feature type="compositionally biased region" description="Low complexity" evidence="1">
    <location>
        <begin position="806"/>
        <end position="816"/>
    </location>
</feature>
<organism evidence="2 3">
    <name type="scientific">Pycnococcus provasolii</name>
    <dbReference type="NCBI Taxonomy" id="41880"/>
    <lineage>
        <taxon>Eukaryota</taxon>
        <taxon>Viridiplantae</taxon>
        <taxon>Chlorophyta</taxon>
        <taxon>Pseudoscourfieldiophyceae</taxon>
        <taxon>Pseudoscourfieldiales</taxon>
        <taxon>Pycnococcaceae</taxon>
        <taxon>Pycnococcus</taxon>
    </lineage>
</organism>
<reference evidence="2" key="1">
    <citation type="submission" date="2020-10" db="EMBL/GenBank/DDBJ databases">
        <title>Unveiling of a novel bifunctional photoreceptor, Dualchrome1, isolated from a cosmopolitan green alga.</title>
        <authorList>
            <person name="Suzuki S."/>
            <person name="Kawachi M."/>
        </authorList>
    </citation>
    <scope>NUCLEOTIDE SEQUENCE</scope>
    <source>
        <strain evidence="2">NIES 2893</strain>
    </source>
</reference>
<protein>
    <submittedName>
        <fullName evidence="2">Uncharacterized protein</fullName>
    </submittedName>
</protein>
<feature type="compositionally biased region" description="Polar residues" evidence="1">
    <location>
        <begin position="222"/>
        <end position="232"/>
    </location>
</feature>
<feature type="compositionally biased region" description="Acidic residues" evidence="1">
    <location>
        <begin position="199"/>
        <end position="210"/>
    </location>
</feature>